<dbReference type="EMBL" id="VTPC01001080">
    <property type="protein sequence ID" value="KAF2903212.1"/>
    <property type="molecule type" value="Genomic_DNA"/>
</dbReference>
<dbReference type="Gene3D" id="3.30.70.270">
    <property type="match status" value="1"/>
</dbReference>
<sequence>MATTRAEDKKYSELTKIFSEYFKSNLSVFTAHYEFYQSKKRLNESAKEWAARIRSLAATCYFETTELEMVLRDHFIIGYDGGPVQDRLLEEKKTITLSDAIEIAAAKSATKSTDNTFIKKEPELHFYKYKADRRKPKSEEGTPAAQQVNKCVVYGHKNHLPSDCYYHNHACHICKKKGHLALVCILGIIEPIDYSEWGTPIVPVIKKDGTVRICGDFKITLNPHIEVDRHLISRIAELFVKQQGGSYFSKLDLFNAYQQIPLDEKSKTLVTISTHKGLYHYPRAPFGIASIPTKFQKVMESLLGSLEGVVVFLDDILITGEDRKQN</sequence>
<dbReference type="AlphaFoldDB" id="A0A8K0DGP8"/>
<dbReference type="OrthoDB" id="6759844at2759"/>
<dbReference type="Pfam" id="PF00078">
    <property type="entry name" value="RVT_1"/>
    <property type="match status" value="1"/>
</dbReference>
<dbReference type="InterPro" id="IPR043128">
    <property type="entry name" value="Rev_trsase/Diguanyl_cyclase"/>
</dbReference>
<dbReference type="GO" id="GO:0071897">
    <property type="term" value="P:DNA biosynthetic process"/>
    <property type="evidence" value="ECO:0007669"/>
    <property type="project" value="UniProtKB-ARBA"/>
</dbReference>
<dbReference type="InterPro" id="IPR000477">
    <property type="entry name" value="RT_dom"/>
</dbReference>
<comment type="caution">
    <text evidence="2">The sequence shown here is derived from an EMBL/GenBank/DDBJ whole genome shotgun (WGS) entry which is preliminary data.</text>
</comment>
<evidence type="ECO:0000313" key="2">
    <source>
        <dbReference type="EMBL" id="KAF2903212.1"/>
    </source>
</evidence>
<evidence type="ECO:0000259" key="1">
    <source>
        <dbReference type="Pfam" id="PF00078"/>
    </source>
</evidence>
<accession>A0A8K0DGP8</accession>
<dbReference type="SUPFAM" id="SSF56672">
    <property type="entry name" value="DNA/RNA polymerases"/>
    <property type="match status" value="1"/>
</dbReference>
<organism evidence="2 3">
    <name type="scientific">Ignelater luminosus</name>
    <name type="common">Cucubano</name>
    <name type="synonym">Pyrophorus luminosus</name>
    <dbReference type="NCBI Taxonomy" id="2038154"/>
    <lineage>
        <taxon>Eukaryota</taxon>
        <taxon>Metazoa</taxon>
        <taxon>Ecdysozoa</taxon>
        <taxon>Arthropoda</taxon>
        <taxon>Hexapoda</taxon>
        <taxon>Insecta</taxon>
        <taxon>Pterygota</taxon>
        <taxon>Neoptera</taxon>
        <taxon>Endopterygota</taxon>
        <taxon>Coleoptera</taxon>
        <taxon>Polyphaga</taxon>
        <taxon>Elateriformia</taxon>
        <taxon>Elateroidea</taxon>
        <taxon>Elateridae</taxon>
        <taxon>Agrypninae</taxon>
        <taxon>Pyrophorini</taxon>
        <taxon>Ignelater</taxon>
    </lineage>
</organism>
<dbReference type="PANTHER" id="PTHR37984:SF13">
    <property type="entry name" value="RIBONUCLEASE H"/>
    <property type="match status" value="1"/>
</dbReference>
<dbReference type="CDD" id="cd01647">
    <property type="entry name" value="RT_LTR"/>
    <property type="match status" value="1"/>
</dbReference>
<gene>
    <name evidence="2" type="ORF">ILUMI_02969</name>
</gene>
<dbReference type="Proteomes" id="UP000801492">
    <property type="component" value="Unassembled WGS sequence"/>
</dbReference>
<dbReference type="Gene3D" id="3.10.10.10">
    <property type="entry name" value="HIV Type 1 Reverse Transcriptase, subunit A, domain 1"/>
    <property type="match status" value="1"/>
</dbReference>
<reference evidence="2" key="1">
    <citation type="submission" date="2019-08" db="EMBL/GenBank/DDBJ databases">
        <title>The genome of the North American firefly Photinus pyralis.</title>
        <authorList>
            <consortium name="Photinus pyralis genome working group"/>
            <person name="Fallon T.R."/>
            <person name="Sander Lower S.E."/>
            <person name="Weng J.-K."/>
        </authorList>
    </citation>
    <scope>NUCLEOTIDE SEQUENCE</scope>
    <source>
        <strain evidence="2">TRF0915ILg1</strain>
        <tissue evidence="2">Whole body</tissue>
    </source>
</reference>
<name>A0A8K0DGP8_IGNLU</name>
<dbReference type="InterPro" id="IPR043502">
    <property type="entry name" value="DNA/RNA_pol_sf"/>
</dbReference>
<dbReference type="InterPro" id="IPR050951">
    <property type="entry name" value="Retrovirus_Pol_polyprotein"/>
</dbReference>
<dbReference type="PANTHER" id="PTHR37984">
    <property type="entry name" value="PROTEIN CBG26694"/>
    <property type="match status" value="1"/>
</dbReference>
<proteinExistence type="predicted"/>
<keyword evidence="3" id="KW-1185">Reference proteome</keyword>
<evidence type="ECO:0000313" key="3">
    <source>
        <dbReference type="Proteomes" id="UP000801492"/>
    </source>
</evidence>
<feature type="domain" description="Reverse transcriptase" evidence="1">
    <location>
        <begin position="223"/>
        <end position="324"/>
    </location>
</feature>
<protein>
    <recommendedName>
        <fullName evidence="1">Reverse transcriptase domain-containing protein</fullName>
    </recommendedName>
</protein>